<gene>
    <name evidence="6" type="ORF">H7F49_17815</name>
</gene>
<feature type="domain" description="HTH crp-type" evidence="5">
    <location>
        <begin position="152"/>
        <end position="224"/>
    </location>
</feature>
<dbReference type="Gene3D" id="1.10.10.10">
    <property type="entry name" value="Winged helix-like DNA-binding domain superfamily/Winged helix DNA-binding domain"/>
    <property type="match status" value="1"/>
</dbReference>
<dbReference type="InterPro" id="IPR018490">
    <property type="entry name" value="cNMP-bd_dom_sf"/>
</dbReference>
<dbReference type="InterPro" id="IPR036388">
    <property type="entry name" value="WH-like_DNA-bd_sf"/>
</dbReference>
<keyword evidence="2" id="KW-0238">DNA-binding</keyword>
<accession>A0A7X1KDP1</accession>
<dbReference type="CDD" id="cd00038">
    <property type="entry name" value="CAP_ED"/>
    <property type="match status" value="1"/>
</dbReference>
<dbReference type="PROSITE" id="PS50042">
    <property type="entry name" value="CNMP_BINDING_3"/>
    <property type="match status" value="1"/>
</dbReference>
<dbReference type="InterPro" id="IPR012318">
    <property type="entry name" value="HTH_CRP"/>
</dbReference>
<comment type="caution">
    <text evidence="6">The sequence shown here is derived from an EMBL/GenBank/DDBJ whole genome shotgun (WGS) entry which is preliminary data.</text>
</comment>
<dbReference type="Proteomes" id="UP000520156">
    <property type="component" value="Unassembled WGS sequence"/>
</dbReference>
<sequence>MTGTTPSQTREVLRQAPWLRAYPPELGERLLAEGRLVRRAIGEWAQAEGDDRGGLVVVIAGQLHSYCAAPGDRTVMIGLVSPGAVLGHATRFSGGPRLVTAVCVEPTILLELTEAALDRVAAHRPELWRAIADFTYANMRSVLQLAAETVALGPRERLVARLLAAAERRAEPDTAEAPVIRISQELLGEMAGLTRKTANHHLSALARSGLIALGYGCIRLLDRAALQRIISG</sequence>
<dbReference type="SMART" id="SM00419">
    <property type="entry name" value="HTH_CRP"/>
    <property type="match status" value="1"/>
</dbReference>
<dbReference type="EMBL" id="JACLAU010000054">
    <property type="protein sequence ID" value="MBC2653541.1"/>
    <property type="molecule type" value="Genomic_DNA"/>
</dbReference>
<evidence type="ECO:0000313" key="7">
    <source>
        <dbReference type="Proteomes" id="UP000520156"/>
    </source>
</evidence>
<evidence type="ECO:0000256" key="2">
    <source>
        <dbReference type="ARBA" id="ARBA00023125"/>
    </source>
</evidence>
<feature type="domain" description="Cyclic nucleotide-binding" evidence="4">
    <location>
        <begin position="42"/>
        <end position="120"/>
    </location>
</feature>
<dbReference type="SUPFAM" id="SSF51206">
    <property type="entry name" value="cAMP-binding domain-like"/>
    <property type="match status" value="1"/>
</dbReference>
<evidence type="ECO:0000259" key="5">
    <source>
        <dbReference type="PROSITE" id="PS51063"/>
    </source>
</evidence>
<dbReference type="Pfam" id="PF00027">
    <property type="entry name" value="cNMP_binding"/>
    <property type="match status" value="1"/>
</dbReference>
<dbReference type="InterPro" id="IPR000595">
    <property type="entry name" value="cNMP-bd_dom"/>
</dbReference>
<organism evidence="6 7">
    <name type="scientific">Novosphingobium aerophilum</name>
    <dbReference type="NCBI Taxonomy" id="2839843"/>
    <lineage>
        <taxon>Bacteria</taxon>
        <taxon>Pseudomonadati</taxon>
        <taxon>Pseudomonadota</taxon>
        <taxon>Alphaproteobacteria</taxon>
        <taxon>Sphingomonadales</taxon>
        <taxon>Sphingomonadaceae</taxon>
        <taxon>Novosphingobium</taxon>
    </lineage>
</organism>
<dbReference type="AlphaFoldDB" id="A0A7X1KDP1"/>
<evidence type="ECO:0000256" key="3">
    <source>
        <dbReference type="ARBA" id="ARBA00023163"/>
    </source>
</evidence>
<evidence type="ECO:0000256" key="1">
    <source>
        <dbReference type="ARBA" id="ARBA00023015"/>
    </source>
</evidence>
<dbReference type="GO" id="GO:0006355">
    <property type="term" value="P:regulation of DNA-templated transcription"/>
    <property type="evidence" value="ECO:0007669"/>
    <property type="project" value="InterPro"/>
</dbReference>
<dbReference type="RefSeq" id="WP_185684915.1">
    <property type="nucleotide sequence ID" value="NZ_JACLAU010000054.1"/>
</dbReference>
<protein>
    <submittedName>
        <fullName evidence="6">Crp/Fnr family transcriptional regulator</fullName>
    </submittedName>
</protein>
<dbReference type="GO" id="GO:0003677">
    <property type="term" value="F:DNA binding"/>
    <property type="evidence" value="ECO:0007669"/>
    <property type="project" value="UniProtKB-KW"/>
</dbReference>
<keyword evidence="1" id="KW-0805">Transcription regulation</keyword>
<name>A0A7X1KDP1_9SPHN</name>
<evidence type="ECO:0000259" key="4">
    <source>
        <dbReference type="PROSITE" id="PS50042"/>
    </source>
</evidence>
<dbReference type="InterPro" id="IPR036390">
    <property type="entry name" value="WH_DNA-bd_sf"/>
</dbReference>
<dbReference type="Gene3D" id="2.60.120.10">
    <property type="entry name" value="Jelly Rolls"/>
    <property type="match status" value="1"/>
</dbReference>
<dbReference type="InterPro" id="IPR014710">
    <property type="entry name" value="RmlC-like_jellyroll"/>
</dbReference>
<dbReference type="SUPFAM" id="SSF46785">
    <property type="entry name" value="Winged helix' DNA-binding domain"/>
    <property type="match status" value="1"/>
</dbReference>
<proteinExistence type="predicted"/>
<dbReference type="PROSITE" id="PS51063">
    <property type="entry name" value="HTH_CRP_2"/>
    <property type="match status" value="1"/>
</dbReference>
<keyword evidence="3" id="KW-0804">Transcription</keyword>
<evidence type="ECO:0000313" key="6">
    <source>
        <dbReference type="EMBL" id="MBC2653541.1"/>
    </source>
</evidence>
<dbReference type="Pfam" id="PF13545">
    <property type="entry name" value="HTH_Crp_2"/>
    <property type="match status" value="1"/>
</dbReference>
<keyword evidence="7" id="KW-1185">Reference proteome</keyword>
<reference evidence="6 7" key="1">
    <citation type="submission" date="2020-08" db="EMBL/GenBank/DDBJ databases">
        <title>The genome sequence of Novosphingobium flavum 4Y4.</title>
        <authorList>
            <person name="Liu Y."/>
        </authorList>
    </citation>
    <scope>NUCLEOTIDE SEQUENCE [LARGE SCALE GENOMIC DNA]</scope>
    <source>
        <strain evidence="6 7">4Y4</strain>
    </source>
</reference>